<gene>
    <name evidence="4" type="ORF">BAY60_08235</name>
</gene>
<feature type="chain" id="PRO_5044213676" evidence="3">
    <location>
        <begin position="34"/>
        <end position="565"/>
    </location>
</feature>
<keyword evidence="2" id="KW-1133">Transmembrane helix</keyword>
<evidence type="ECO:0000256" key="3">
    <source>
        <dbReference type="SAM" id="SignalP"/>
    </source>
</evidence>
<dbReference type="InterPro" id="IPR013783">
    <property type="entry name" value="Ig-like_fold"/>
</dbReference>
<comment type="caution">
    <text evidence="4">The sequence shown here is derived from an EMBL/GenBank/DDBJ whole genome shotgun (WGS) entry which is preliminary data.</text>
</comment>
<feature type="region of interest" description="Disordered" evidence="1">
    <location>
        <begin position="34"/>
        <end position="55"/>
    </location>
</feature>
<feature type="compositionally biased region" description="Gly residues" evidence="1">
    <location>
        <begin position="508"/>
        <end position="523"/>
    </location>
</feature>
<name>A0A2V4BB24_9PSEU</name>
<dbReference type="RefSeq" id="WP_112280299.1">
    <property type="nucleotide sequence ID" value="NZ_MASW01000001.1"/>
</dbReference>
<proteinExistence type="predicted"/>
<feature type="region of interest" description="Disordered" evidence="1">
    <location>
        <begin position="488"/>
        <end position="528"/>
    </location>
</feature>
<protein>
    <submittedName>
        <fullName evidence="4">Uncharacterized protein</fullName>
    </submittedName>
</protein>
<organism evidence="4 5">
    <name type="scientific">Prauserella muralis</name>
    <dbReference type="NCBI Taxonomy" id="588067"/>
    <lineage>
        <taxon>Bacteria</taxon>
        <taxon>Bacillati</taxon>
        <taxon>Actinomycetota</taxon>
        <taxon>Actinomycetes</taxon>
        <taxon>Pseudonocardiales</taxon>
        <taxon>Pseudonocardiaceae</taxon>
        <taxon>Prauserella</taxon>
    </lineage>
</organism>
<sequence length="565" mass="57112">MQANRPGRVRRATCATAAAFAVSAAVLAPAAGAQETGGASSSAPSAPASGPDLQVKATVPGGPYVVGEQVRLTVTITNAGDAAATDVRGDVQHDGQLGSYFFVPESEWEELGPHGPGGTIEAGQTRTVHLNGRLGDWDGGEPVITVSVQTPGETNPADNTAADLPLPTVAPGTTDTVGGVVYGDANGNRALDPGEELSGVTMSLSADRSLRTTTGDDGRFTFTSVPAGIYSLSTTGTVPGGWDVPGRWNLRVDGSGEHTGLALRGTRPASENLTASITFAKATYQPGDTARLTITLTNTGPHDVSGIKAFCNRSGEGPHLRGWDDTEHWGQLAPTGTGVTVAAGDTATFDVTGTVPAWAGDHGLVYVECDFGENGANPDGNTWAQAAATLPGATADTWGSVYHDRDGDHTADDGETVTGVTLTLVNVYTGEDVASAVARAGDGRADFTGVPAGRYRVDVSGPWRPAEASTVIPVVAGTDRYQGWSLRVVPAPEQPGPGGDGDENPGPAQGGGGSDAAGKGGSTGQATEDLASTGVDAVTLTVSAVLALLAGSAALLLARRRRATS</sequence>
<keyword evidence="5" id="KW-1185">Reference proteome</keyword>
<evidence type="ECO:0000313" key="4">
    <source>
        <dbReference type="EMBL" id="PXY32261.1"/>
    </source>
</evidence>
<keyword evidence="3" id="KW-0732">Signal</keyword>
<dbReference type="SUPFAM" id="SSF117074">
    <property type="entry name" value="Hypothetical protein PA1324"/>
    <property type="match status" value="2"/>
</dbReference>
<reference evidence="4 5" key="1">
    <citation type="submission" date="2016-07" db="EMBL/GenBank/DDBJ databases">
        <title>Draft genome sequence of Prauserella muralis DSM 45305, isolated from a mould-covered wall in an indoor environment.</title>
        <authorList>
            <person name="Ruckert C."/>
            <person name="Albersmeier A."/>
            <person name="Jiang C.-L."/>
            <person name="Jiang Y."/>
            <person name="Kalinowski J."/>
            <person name="Schneider O."/>
            <person name="Winkler A."/>
            <person name="Zotchev S.B."/>
        </authorList>
    </citation>
    <scope>NUCLEOTIDE SEQUENCE [LARGE SCALE GENOMIC DNA]</scope>
    <source>
        <strain evidence="4 5">DSM 45305</strain>
    </source>
</reference>
<keyword evidence="2" id="KW-0812">Transmembrane</keyword>
<dbReference type="GO" id="GO:0005975">
    <property type="term" value="P:carbohydrate metabolic process"/>
    <property type="evidence" value="ECO:0007669"/>
    <property type="project" value="UniProtKB-ARBA"/>
</dbReference>
<feature type="transmembrane region" description="Helical" evidence="2">
    <location>
        <begin position="537"/>
        <end position="558"/>
    </location>
</feature>
<dbReference type="AlphaFoldDB" id="A0A2V4BB24"/>
<dbReference type="EMBL" id="MASW01000001">
    <property type="protein sequence ID" value="PXY32261.1"/>
    <property type="molecule type" value="Genomic_DNA"/>
</dbReference>
<feature type="compositionally biased region" description="Low complexity" evidence="1">
    <location>
        <begin position="34"/>
        <end position="51"/>
    </location>
</feature>
<dbReference type="OrthoDB" id="3694469at2"/>
<feature type="signal peptide" evidence="3">
    <location>
        <begin position="1"/>
        <end position="33"/>
    </location>
</feature>
<dbReference type="InterPro" id="IPR001434">
    <property type="entry name" value="OmcB-like_DUF11"/>
</dbReference>
<evidence type="ECO:0000313" key="5">
    <source>
        <dbReference type="Proteomes" id="UP000249915"/>
    </source>
</evidence>
<evidence type="ECO:0000256" key="2">
    <source>
        <dbReference type="SAM" id="Phobius"/>
    </source>
</evidence>
<dbReference type="Proteomes" id="UP000249915">
    <property type="component" value="Unassembled WGS sequence"/>
</dbReference>
<dbReference type="Pfam" id="PF01345">
    <property type="entry name" value="DUF11"/>
    <property type="match status" value="1"/>
</dbReference>
<accession>A0A2V4BB24</accession>
<evidence type="ECO:0000256" key="1">
    <source>
        <dbReference type="SAM" id="MobiDB-lite"/>
    </source>
</evidence>
<dbReference type="Gene3D" id="2.60.40.10">
    <property type="entry name" value="Immunoglobulins"/>
    <property type="match status" value="3"/>
</dbReference>
<keyword evidence="2" id="KW-0472">Membrane</keyword>